<comment type="caution">
    <text evidence="3">The sequence shown here is derived from an EMBL/GenBank/DDBJ whole genome shotgun (WGS) entry which is preliminary data.</text>
</comment>
<feature type="region of interest" description="Disordered" evidence="1">
    <location>
        <begin position="1"/>
        <end position="55"/>
    </location>
</feature>
<feature type="compositionally biased region" description="Pro residues" evidence="1">
    <location>
        <begin position="157"/>
        <end position="166"/>
    </location>
</feature>
<dbReference type="InterPro" id="IPR002625">
    <property type="entry name" value="Smr_dom"/>
</dbReference>
<dbReference type="EMBL" id="JAQNDL010000001">
    <property type="protein sequence ID" value="MDC0715411.1"/>
    <property type="molecule type" value="Genomic_DNA"/>
</dbReference>
<feature type="compositionally biased region" description="Low complexity" evidence="1">
    <location>
        <begin position="120"/>
        <end position="156"/>
    </location>
</feature>
<feature type="region of interest" description="Disordered" evidence="1">
    <location>
        <begin position="86"/>
        <end position="193"/>
    </location>
</feature>
<feature type="domain" description="Smr" evidence="2">
    <location>
        <begin position="213"/>
        <end position="294"/>
    </location>
</feature>
<reference evidence="3 4" key="1">
    <citation type="submission" date="2022-11" db="EMBL/GenBank/DDBJ databases">
        <title>Minimal conservation of predation-associated metabolite biosynthetic gene clusters underscores biosynthetic potential of Myxococcota including descriptions for ten novel species: Archangium lansinium sp. nov., Myxococcus landrumus sp. nov., Nannocystis bai.</title>
        <authorList>
            <person name="Ahearne A."/>
            <person name="Stevens C."/>
            <person name="Dowd S."/>
        </authorList>
    </citation>
    <scope>NUCLEOTIDE SEQUENCE [LARGE SCALE GENOMIC DNA]</scope>
    <source>
        <strain evidence="3 4">BB15-2</strain>
    </source>
</reference>
<dbReference type="Gene3D" id="3.30.1370.110">
    <property type="match status" value="1"/>
</dbReference>
<evidence type="ECO:0000259" key="2">
    <source>
        <dbReference type="PROSITE" id="PS50828"/>
    </source>
</evidence>
<dbReference type="SUPFAM" id="SSF160443">
    <property type="entry name" value="SMR domain-like"/>
    <property type="match status" value="1"/>
</dbReference>
<evidence type="ECO:0000313" key="4">
    <source>
        <dbReference type="Proteomes" id="UP001221686"/>
    </source>
</evidence>
<protein>
    <submittedName>
        <fullName evidence="3">Smr/MutS family protein</fullName>
    </submittedName>
</protein>
<sequence>MPRRRRPGRTGAPPRSAPPEPEGRLRAPLAALFPDGLPSPPPPPPPAPPPPRLVSERELMARAFAALATGDALDFEAMRVVASLAAATGPKRQVLSTSPSVAAKPTKAATRAGSAPSPGATTLAANSAPASAGASPATTSPPATSAPASSTATDPAAPAPRDPQPSRPVAALQQRAWAGAGWRDEPGRSHDPARTAAELVARARRGRLPTLRLRGLRREPALEALIAFVTRERAARSRYVRIVTGKGLGSPGDPVLKETLALWCASSAGEADVVAWAPEVDVRGEYGSVILQLRPLT</sequence>
<name>A0ABT5DSP4_9BACT</name>
<feature type="compositionally biased region" description="Pro residues" evidence="1">
    <location>
        <begin position="37"/>
        <end position="52"/>
    </location>
</feature>
<proteinExistence type="predicted"/>
<gene>
    <name evidence="3" type="ORF">POL25_00820</name>
</gene>
<evidence type="ECO:0000313" key="3">
    <source>
        <dbReference type="EMBL" id="MDC0715411.1"/>
    </source>
</evidence>
<organism evidence="3 4">
    <name type="scientific">Nannocystis bainbridge</name>
    <dbReference type="NCBI Taxonomy" id="2995303"/>
    <lineage>
        <taxon>Bacteria</taxon>
        <taxon>Pseudomonadati</taxon>
        <taxon>Myxococcota</taxon>
        <taxon>Polyangia</taxon>
        <taxon>Nannocystales</taxon>
        <taxon>Nannocystaceae</taxon>
        <taxon>Nannocystis</taxon>
    </lineage>
</organism>
<keyword evidence="4" id="KW-1185">Reference proteome</keyword>
<feature type="compositionally biased region" description="Basic and acidic residues" evidence="1">
    <location>
        <begin position="182"/>
        <end position="193"/>
    </location>
</feature>
<dbReference type="PROSITE" id="PS50828">
    <property type="entry name" value="SMR"/>
    <property type="match status" value="1"/>
</dbReference>
<dbReference type="RefSeq" id="WP_272083743.1">
    <property type="nucleotide sequence ID" value="NZ_JAQNDL010000001.1"/>
</dbReference>
<dbReference type="Pfam" id="PF01713">
    <property type="entry name" value="Smr"/>
    <property type="match status" value="1"/>
</dbReference>
<accession>A0ABT5DSP4</accession>
<dbReference type="Proteomes" id="UP001221686">
    <property type="component" value="Unassembled WGS sequence"/>
</dbReference>
<evidence type="ECO:0000256" key="1">
    <source>
        <dbReference type="SAM" id="MobiDB-lite"/>
    </source>
</evidence>
<dbReference type="InterPro" id="IPR036063">
    <property type="entry name" value="Smr_dom_sf"/>
</dbReference>